<keyword evidence="2" id="KW-0496">Mitochondrion</keyword>
<name>A0A0U2A0S7_9ECHN</name>
<dbReference type="RefSeq" id="YP_009139032.1">
    <property type="nucleotide sequence ID" value="NC_027086.1"/>
</dbReference>
<organism evidence="2">
    <name type="scientific">Holothuria scabra</name>
    <dbReference type="NCBI Taxonomy" id="269548"/>
    <lineage>
        <taxon>Eukaryota</taxon>
        <taxon>Metazoa</taxon>
        <taxon>Echinodermata</taxon>
        <taxon>Eleutherozoa</taxon>
        <taxon>Echinozoa</taxon>
        <taxon>Holothuroidea</taxon>
        <taxon>Aspidochirotacea</taxon>
        <taxon>Aspidochirotida</taxon>
        <taxon>Holothuriidae</taxon>
        <taxon>Holothuria</taxon>
    </lineage>
</organism>
<dbReference type="EMBL" id="KP257577">
    <property type="protein sequence ID" value="AKE49643.1"/>
    <property type="molecule type" value="Genomic_DNA"/>
</dbReference>
<dbReference type="GeneID" id="24285849"/>
<reference evidence="2" key="1">
    <citation type="journal article" date="2015" name="Mitochondrial DNA">
        <title>Complete mitochondrial genome of the sandfish Holothuria scabra (Holothuroidea, Holothuriidae).</title>
        <authorList>
            <person name="Xia J."/>
            <person name="Ren C."/>
            <person name="Yu Z."/>
            <person name="Wu X."/>
            <person name="Qian J."/>
            <person name="Hu C."/>
        </authorList>
    </citation>
    <scope>NUCLEOTIDE SEQUENCE</scope>
</reference>
<evidence type="ECO:0000256" key="1">
    <source>
        <dbReference type="SAM" id="Phobius"/>
    </source>
</evidence>
<gene>
    <name evidence="2" type="primary">ATP8</name>
</gene>
<feature type="transmembrane region" description="Helical" evidence="1">
    <location>
        <begin position="6"/>
        <end position="27"/>
    </location>
</feature>
<dbReference type="CTD" id="4509"/>
<dbReference type="AlphaFoldDB" id="A0A0U2A0S7"/>
<geneLocation type="mitochondrion" evidence="2"/>
<keyword evidence="1" id="KW-0812">Transmembrane</keyword>
<evidence type="ECO:0000313" key="2">
    <source>
        <dbReference type="EMBL" id="AKE49643.1"/>
    </source>
</evidence>
<proteinExistence type="predicted"/>
<keyword evidence="1" id="KW-0472">Membrane</keyword>
<protein>
    <submittedName>
        <fullName evidence="2">ATP synthase F0 subunit 8</fullName>
    </submittedName>
</protein>
<sequence>MPQLDLAWFLFNFAIAWSLVILVLSALTSQNWKQETNTNENITSTEITSNSQWQW</sequence>
<keyword evidence="1" id="KW-1133">Transmembrane helix</keyword>
<accession>A0A0U2A0S7</accession>